<dbReference type="Pfam" id="PF00789">
    <property type="entry name" value="UBX"/>
    <property type="match status" value="1"/>
</dbReference>
<dbReference type="SUPFAM" id="SSF54236">
    <property type="entry name" value="Ubiquitin-like"/>
    <property type="match status" value="1"/>
</dbReference>
<evidence type="ECO:0000259" key="2">
    <source>
        <dbReference type="PROSITE" id="PS50033"/>
    </source>
</evidence>
<protein>
    <recommendedName>
        <fullName evidence="2">UBX domain-containing protein</fullName>
    </recommendedName>
</protein>
<feature type="region of interest" description="Disordered" evidence="1">
    <location>
        <begin position="411"/>
        <end position="442"/>
    </location>
</feature>
<evidence type="ECO:0000313" key="4">
    <source>
        <dbReference type="Proteomes" id="UP001634394"/>
    </source>
</evidence>
<feature type="compositionally biased region" description="Basic residues" evidence="1">
    <location>
        <begin position="261"/>
        <end position="274"/>
    </location>
</feature>
<feature type="region of interest" description="Disordered" evidence="1">
    <location>
        <begin position="1"/>
        <end position="310"/>
    </location>
</feature>
<name>A0ABD3VKP6_SINWO</name>
<dbReference type="SMART" id="SM00166">
    <property type="entry name" value="UBX"/>
    <property type="match status" value="1"/>
</dbReference>
<feature type="compositionally biased region" description="Basic and acidic residues" evidence="1">
    <location>
        <begin position="62"/>
        <end position="77"/>
    </location>
</feature>
<dbReference type="EMBL" id="JBJQND010000011">
    <property type="protein sequence ID" value="KAL3862077.1"/>
    <property type="molecule type" value="Genomic_DNA"/>
</dbReference>
<sequence>MSTQLERPKTGRGRRSRVSNIPPRPISRHGGFHEDPFVDSDEEGHGRPASRVGFSPEVPYRYSHDEYSRQHSIEGRQEFPGNVPTAADDKLEYQHYRDQTGERFSISPTPGDAPRQSPQFDRYSKESPIHRDLYRQSPQYSPMLRTHDDGLHGHQRPSSQENPKLGSPHQRELYRQSPQYGRTSSGDHYFPQDPSSGDARYSPNREEYQDSYMHSQNSFTHRDQVEPQQVDTQYESGEQYPDPVHQEDVRYSRPPTGQRPKSARPKTARKKRQKHADEPLSQKHPGNHEQPSFLAAGDPYGRPSSSLSRYKPLPAIGSKIDQWDQTDSSVSQLTSRAQVLALDRYETEDSKVVMSNTSKLQGDEGIHAVSSFYRSEATDHFEPSGVSVLTDFPKHLSNEIFKSSLATFEKGMSEEREADESESDETRTAVSVHEKSSIAGSDDSNADLIRPLLMKHKLPLEPDSDETRVLLAIRLPDGKRHQHFFRPSEPLEDVLYFIENESGLDFSAFNLACNTPKCVFYDLTMSIIDAKLQDRTVLYLEQRL</sequence>
<dbReference type="Proteomes" id="UP001634394">
    <property type="component" value="Unassembled WGS sequence"/>
</dbReference>
<accession>A0ABD3VKP6</accession>
<feature type="domain" description="UBX" evidence="2">
    <location>
        <begin position="464"/>
        <end position="540"/>
    </location>
</feature>
<proteinExistence type="predicted"/>
<dbReference type="InterPro" id="IPR001012">
    <property type="entry name" value="UBX_dom"/>
</dbReference>
<feature type="compositionally biased region" description="Basic and acidic residues" evidence="1">
    <location>
        <begin position="87"/>
        <end position="101"/>
    </location>
</feature>
<evidence type="ECO:0000256" key="1">
    <source>
        <dbReference type="SAM" id="MobiDB-lite"/>
    </source>
</evidence>
<gene>
    <name evidence="3" type="ORF">ACJMK2_008072</name>
</gene>
<dbReference type="InterPro" id="IPR050730">
    <property type="entry name" value="UBX_domain-protein"/>
</dbReference>
<dbReference type="PANTHER" id="PTHR23322:SF28">
    <property type="entry name" value="UBX DOMAIN-CONTAINING PROTEIN 10"/>
    <property type="match status" value="1"/>
</dbReference>
<keyword evidence="4" id="KW-1185">Reference proteome</keyword>
<feature type="compositionally biased region" description="Basic and acidic residues" evidence="1">
    <location>
        <begin position="122"/>
        <end position="134"/>
    </location>
</feature>
<dbReference type="Gene3D" id="3.10.20.90">
    <property type="entry name" value="Phosphatidylinositol 3-kinase Catalytic Subunit, Chain A, domain 1"/>
    <property type="match status" value="1"/>
</dbReference>
<evidence type="ECO:0000313" key="3">
    <source>
        <dbReference type="EMBL" id="KAL3862077.1"/>
    </source>
</evidence>
<dbReference type="PANTHER" id="PTHR23322">
    <property type="entry name" value="FAS-ASSOCIATED PROTEIN"/>
    <property type="match status" value="1"/>
</dbReference>
<feature type="compositionally biased region" description="Basic and acidic residues" evidence="1">
    <location>
        <begin position="424"/>
        <end position="436"/>
    </location>
</feature>
<dbReference type="PROSITE" id="PS50033">
    <property type="entry name" value="UBX"/>
    <property type="match status" value="1"/>
</dbReference>
<comment type="caution">
    <text evidence="3">The sequence shown here is derived from an EMBL/GenBank/DDBJ whole genome shotgun (WGS) entry which is preliminary data.</text>
</comment>
<reference evidence="3 4" key="1">
    <citation type="submission" date="2024-11" db="EMBL/GenBank/DDBJ databases">
        <title>Chromosome-level genome assembly of the freshwater bivalve Anodonta woodiana.</title>
        <authorList>
            <person name="Chen X."/>
        </authorList>
    </citation>
    <scope>NUCLEOTIDE SEQUENCE [LARGE SCALE GENOMIC DNA]</scope>
    <source>
        <strain evidence="3">MN2024</strain>
        <tissue evidence="3">Gills</tissue>
    </source>
</reference>
<feature type="compositionally biased region" description="Polar residues" evidence="1">
    <location>
        <begin position="176"/>
        <end position="186"/>
    </location>
</feature>
<dbReference type="AlphaFoldDB" id="A0ABD3VKP6"/>
<feature type="compositionally biased region" description="Polar residues" evidence="1">
    <location>
        <begin position="226"/>
        <end position="236"/>
    </location>
</feature>
<organism evidence="3 4">
    <name type="scientific">Sinanodonta woodiana</name>
    <name type="common">Chinese pond mussel</name>
    <name type="synonym">Anodonta woodiana</name>
    <dbReference type="NCBI Taxonomy" id="1069815"/>
    <lineage>
        <taxon>Eukaryota</taxon>
        <taxon>Metazoa</taxon>
        <taxon>Spiralia</taxon>
        <taxon>Lophotrochozoa</taxon>
        <taxon>Mollusca</taxon>
        <taxon>Bivalvia</taxon>
        <taxon>Autobranchia</taxon>
        <taxon>Heteroconchia</taxon>
        <taxon>Palaeoheterodonta</taxon>
        <taxon>Unionida</taxon>
        <taxon>Unionoidea</taxon>
        <taxon>Unionidae</taxon>
        <taxon>Unioninae</taxon>
        <taxon>Sinanodonta</taxon>
    </lineage>
</organism>
<dbReference type="InterPro" id="IPR029071">
    <property type="entry name" value="Ubiquitin-like_domsf"/>
</dbReference>